<dbReference type="AlphaFoldDB" id="A0A1I0VNJ0"/>
<dbReference type="Proteomes" id="UP000198796">
    <property type="component" value="Unassembled WGS sequence"/>
</dbReference>
<organism evidence="1 2">
    <name type="scientific">Poseidonocella pacifica</name>
    <dbReference type="NCBI Taxonomy" id="871651"/>
    <lineage>
        <taxon>Bacteria</taxon>
        <taxon>Pseudomonadati</taxon>
        <taxon>Pseudomonadota</taxon>
        <taxon>Alphaproteobacteria</taxon>
        <taxon>Rhodobacterales</taxon>
        <taxon>Roseobacteraceae</taxon>
        <taxon>Poseidonocella</taxon>
    </lineage>
</organism>
<gene>
    <name evidence="1" type="ORF">SAMN05421688_0825</name>
</gene>
<accession>A0A1I0VNJ0</accession>
<dbReference type="RefSeq" id="WP_092060810.1">
    <property type="nucleotide sequence ID" value="NZ_FOJU01000001.1"/>
</dbReference>
<protein>
    <submittedName>
        <fullName evidence="1">Phage tail tape measure protein, lambda family</fullName>
    </submittedName>
</protein>
<name>A0A1I0VNJ0_9RHOB</name>
<keyword evidence="2" id="KW-1185">Reference proteome</keyword>
<dbReference type="OrthoDB" id="8448547at2"/>
<dbReference type="EMBL" id="FOJU01000001">
    <property type="protein sequence ID" value="SFA78059.1"/>
    <property type="molecule type" value="Genomic_DNA"/>
</dbReference>
<proteinExistence type="predicted"/>
<reference evidence="1 2" key="1">
    <citation type="submission" date="2016-10" db="EMBL/GenBank/DDBJ databases">
        <authorList>
            <person name="de Groot N.N."/>
        </authorList>
    </citation>
    <scope>NUCLEOTIDE SEQUENCE [LARGE SCALE GENOMIC DNA]</scope>
    <source>
        <strain evidence="1 2">DSM 29316</strain>
    </source>
</reference>
<evidence type="ECO:0000313" key="1">
    <source>
        <dbReference type="EMBL" id="SFA78059.1"/>
    </source>
</evidence>
<evidence type="ECO:0000313" key="2">
    <source>
        <dbReference type="Proteomes" id="UP000198796"/>
    </source>
</evidence>
<dbReference type="STRING" id="871651.SAMN05421688_0825"/>
<sequence length="220" mass="22617">MDSSDEFDELHDQTDTLRESISNTAAITAAFDAEIKRMASTISSAGNDVKALERGMTGGLRKALDGVVFDGLKASDALRTVANSIVATAFRAASTPVTDHFGGLMAHGVGGLINGVMPFAKGGTFTQGRVTPFAVGGVVSSPTSFPIRGGTGLMGEAGPEAIMPLSRGLDGKLGVKSQGGGGGVTVVMNIQTPDAASFQRCRSQIAAQMSRALQQGQRNR</sequence>